<name>A0A1I7TS04_9PELO</name>
<dbReference type="AlphaFoldDB" id="A0A1I7TS04"/>
<proteinExistence type="predicted"/>
<dbReference type="WBParaSite" id="Csp11.Scaffold629.g11188.t1">
    <property type="protein sequence ID" value="Csp11.Scaffold629.g11188.t1"/>
    <property type="gene ID" value="Csp11.Scaffold629.g11188"/>
</dbReference>
<protein>
    <submittedName>
        <fullName evidence="2">F-box domain-containing protein</fullName>
    </submittedName>
</protein>
<reference evidence="2" key="1">
    <citation type="submission" date="2016-11" db="UniProtKB">
        <authorList>
            <consortium name="WormBaseParasite"/>
        </authorList>
    </citation>
    <scope>IDENTIFICATION</scope>
</reference>
<keyword evidence="1" id="KW-1185">Reference proteome</keyword>
<dbReference type="Pfam" id="PF06542">
    <property type="entry name" value="PHA-1"/>
    <property type="match status" value="1"/>
</dbReference>
<accession>A0A1I7TS04</accession>
<evidence type="ECO:0000313" key="2">
    <source>
        <dbReference type="WBParaSite" id="Csp11.Scaffold629.g11188.t1"/>
    </source>
</evidence>
<dbReference type="Proteomes" id="UP000095282">
    <property type="component" value="Unplaced"/>
</dbReference>
<organism evidence="1 2">
    <name type="scientific">Caenorhabditis tropicalis</name>
    <dbReference type="NCBI Taxonomy" id="1561998"/>
    <lineage>
        <taxon>Eukaryota</taxon>
        <taxon>Metazoa</taxon>
        <taxon>Ecdysozoa</taxon>
        <taxon>Nematoda</taxon>
        <taxon>Chromadorea</taxon>
        <taxon>Rhabditida</taxon>
        <taxon>Rhabditina</taxon>
        <taxon>Rhabditomorpha</taxon>
        <taxon>Rhabditoidea</taxon>
        <taxon>Rhabditidae</taxon>
        <taxon>Peloderinae</taxon>
        <taxon>Caenorhabditis</taxon>
    </lineage>
</organism>
<dbReference type="InterPro" id="IPR009497">
    <property type="entry name" value="Regulator_protein_PHA-1"/>
</dbReference>
<evidence type="ECO:0000313" key="1">
    <source>
        <dbReference type="Proteomes" id="UP000095282"/>
    </source>
</evidence>
<sequence>MSSVDEELTQKVFENPLLLEYILSIVAKQAGRNFNIRLTNKAFNEAFSAVVREDLRTKLNVIRSKVEDIEVKEIWKLKPELAKQFHDLIHSDLIGDNHKFVRKLVGLEEVCNGCLKCLKLAESVQEYGPIGLESLKKIKNAITFNILIVTDGLLEQIANECVKESWTKEECHKKLNSILNVPVICNKLVFWISESRNLERGGREDHQKMPREVLELIIRK</sequence>